<reference evidence="2 3" key="1">
    <citation type="submission" date="2017-04" db="EMBL/GenBank/DDBJ databases">
        <authorList>
            <person name="Afonso C.L."/>
            <person name="Miller P.J."/>
            <person name="Scott M.A."/>
            <person name="Spackman E."/>
            <person name="Goraichik I."/>
            <person name="Dimitrov K.M."/>
            <person name="Suarez D.L."/>
            <person name="Swayne D.E."/>
        </authorList>
    </citation>
    <scope>NUCLEOTIDE SEQUENCE [LARGE SCALE GENOMIC DNA]</scope>
    <source>
        <strain evidence="2 3">VK13</strain>
    </source>
</reference>
<sequence>MNSSKIIVTRPRDQLHQAITSIQQNLAENDLEIEVLGLPLLEIVPETDQALAQALHEGLLVAEWLSFVSPNSFLAADQLLKSFQYEWPSHLKLALIGGGTEKVILESRFKPVLIVTPADETQWDSEGLWRQLSHHEKNWSGKKILVVRGDTGREWLVNQWQSANAQVQAISIYKRKNLDQKDPYWQNFLMMWNNRSMSQIDNESNKLFWLISSSQACKYLSETLIAMGLKEVILKCSVAFATHEKIAKVAHDIGFSKVVHILPGSENVSQPIKELINI</sequence>
<feature type="domain" description="Tetrapyrrole biosynthesis uroporphyrinogen III synthase" evidence="1">
    <location>
        <begin position="31"/>
        <end position="228"/>
    </location>
</feature>
<accession>A0A1W1ZQH0</accession>
<name>A0A1W1ZQH0_9BURK</name>
<dbReference type="Pfam" id="PF02602">
    <property type="entry name" value="HEM4"/>
    <property type="match status" value="1"/>
</dbReference>
<dbReference type="Proteomes" id="UP000192708">
    <property type="component" value="Unassembled WGS sequence"/>
</dbReference>
<dbReference type="AlphaFoldDB" id="A0A1W1ZQH0"/>
<organism evidence="2 3">
    <name type="scientific">Polynucleobacter kasalickyi</name>
    <dbReference type="NCBI Taxonomy" id="1938817"/>
    <lineage>
        <taxon>Bacteria</taxon>
        <taxon>Pseudomonadati</taxon>
        <taxon>Pseudomonadota</taxon>
        <taxon>Betaproteobacteria</taxon>
        <taxon>Burkholderiales</taxon>
        <taxon>Burkholderiaceae</taxon>
        <taxon>Polynucleobacter</taxon>
    </lineage>
</organism>
<proteinExistence type="predicted"/>
<dbReference type="OrthoDB" id="9787650at2"/>
<dbReference type="InterPro" id="IPR036108">
    <property type="entry name" value="4pyrrol_syn_uPrphyn_synt_sf"/>
</dbReference>
<keyword evidence="3" id="KW-1185">Reference proteome</keyword>
<evidence type="ECO:0000313" key="2">
    <source>
        <dbReference type="EMBL" id="SMC50669.1"/>
    </source>
</evidence>
<gene>
    <name evidence="2" type="ORF">SAMN06296008_10676</name>
</gene>
<dbReference type="Gene3D" id="3.40.50.10090">
    <property type="match status" value="2"/>
</dbReference>
<dbReference type="GO" id="GO:0004852">
    <property type="term" value="F:uroporphyrinogen-III synthase activity"/>
    <property type="evidence" value="ECO:0007669"/>
    <property type="project" value="InterPro"/>
</dbReference>
<dbReference type="EMBL" id="FWXJ01000006">
    <property type="protein sequence ID" value="SMC50669.1"/>
    <property type="molecule type" value="Genomic_DNA"/>
</dbReference>
<evidence type="ECO:0000313" key="3">
    <source>
        <dbReference type="Proteomes" id="UP000192708"/>
    </source>
</evidence>
<dbReference type="InterPro" id="IPR003754">
    <property type="entry name" value="4pyrrol_synth_uPrphyn_synth"/>
</dbReference>
<evidence type="ECO:0000259" key="1">
    <source>
        <dbReference type="Pfam" id="PF02602"/>
    </source>
</evidence>
<dbReference type="RefSeq" id="WP_159460840.1">
    <property type="nucleotide sequence ID" value="NZ_FWXJ01000006.1"/>
</dbReference>
<dbReference type="STRING" id="1938817.SAMN06296008_10676"/>
<dbReference type="SUPFAM" id="SSF69618">
    <property type="entry name" value="HemD-like"/>
    <property type="match status" value="1"/>
</dbReference>
<dbReference type="GO" id="GO:0033014">
    <property type="term" value="P:tetrapyrrole biosynthetic process"/>
    <property type="evidence" value="ECO:0007669"/>
    <property type="project" value="InterPro"/>
</dbReference>
<protein>
    <submittedName>
        <fullName evidence="2">Uroporphyrinogen-III synthase</fullName>
    </submittedName>
</protein>
<dbReference type="CDD" id="cd06578">
    <property type="entry name" value="HemD"/>
    <property type="match status" value="1"/>
</dbReference>